<dbReference type="Gene3D" id="1.10.1040.20">
    <property type="entry name" value="ProC-like, C-terminal domain"/>
    <property type="match status" value="1"/>
</dbReference>
<proteinExistence type="predicted"/>
<dbReference type="Gene3D" id="3.40.50.720">
    <property type="entry name" value="NAD(P)-binding Rossmann-like Domain"/>
    <property type="match status" value="1"/>
</dbReference>
<dbReference type="Pfam" id="PF10728">
    <property type="entry name" value="DUF2520"/>
    <property type="match status" value="1"/>
</dbReference>
<comment type="caution">
    <text evidence="3">The sequence shown here is derived from an EMBL/GenBank/DDBJ whole genome shotgun (WGS) entry which is preliminary data.</text>
</comment>
<evidence type="ECO:0000313" key="4">
    <source>
        <dbReference type="Proteomes" id="UP000541425"/>
    </source>
</evidence>
<dbReference type="InterPro" id="IPR036291">
    <property type="entry name" value="NAD(P)-bd_dom_sf"/>
</dbReference>
<feature type="domain" description="DUF2520" evidence="2">
    <location>
        <begin position="145"/>
        <end position="268"/>
    </location>
</feature>
<dbReference type="PANTHER" id="PTHR40459">
    <property type="entry name" value="CONSERVED HYPOTHETICAL ALANINE AND LEUCINE RICH PROTEIN"/>
    <property type="match status" value="1"/>
</dbReference>
<organism evidence="3 4">
    <name type="scientific">Alloprevotella rava</name>
    <dbReference type="NCBI Taxonomy" id="671218"/>
    <lineage>
        <taxon>Bacteria</taxon>
        <taxon>Pseudomonadati</taxon>
        <taxon>Bacteroidota</taxon>
        <taxon>Bacteroidia</taxon>
        <taxon>Bacteroidales</taxon>
        <taxon>Prevotellaceae</taxon>
        <taxon>Alloprevotella</taxon>
    </lineage>
</organism>
<dbReference type="Pfam" id="PF03807">
    <property type="entry name" value="F420_oxidored"/>
    <property type="match status" value="1"/>
</dbReference>
<dbReference type="Proteomes" id="UP000541425">
    <property type="component" value="Unassembled WGS sequence"/>
</dbReference>
<protein>
    <submittedName>
        <fullName evidence="3">Putative short-subunit dehydrogenase-like oxidoreductase (DUF2520 family)</fullName>
    </submittedName>
</protein>
<dbReference type="SUPFAM" id="SSF48179">
    <property type="entry name" value="6-phosphogluconate dehydrogenase C-terminal domain-like"/>
    <property type="match status" value="1"/>
</dbReference>
<dbReference type="RefSeq" id="WP_183697438.1">
    <property type="nucleotide sequence ID" value="NZ_JACICA010000009.1"/>
</dbReference>
<dbReference type="InterPro" id="IPR028939">
    <property type="entry name" value="P5C_Rdtase_cat_N"/>
</dbReference>
<dbReference type="InterPro" id="IPR018931">
    <property type="entry name" value="DUF2520"/>
</dbReference>
<gene>
    <name evidence="3" type="ORF">FHS60_001730</name>
</gene>
<evidence type="ECO:0000313" key="3">
    <source>
        <dbReference type="EMBL" id="MBB3703250.1"/>
    </source>
</evidence>
<dbReference type="AlphaFoldDB" id="A0A7W5XYF9"/>
<dbReference type="EMBL" id="JACICA010000009">
    <property type="protein sequence ID" value="MBB3703250.1"/>
    <property type="molecule type" value="Genomic_DNA"/>
</dbReference>
<evidence type="ECO:0000259" key="2">
    <source>
        <dbReference type="Pfam" id="PF10728"/>
    </source>
</evidence>
<evidence type="ECO:0000259" key="1">
    <source>
        <dbReference type="Pfam" id="PF03807"/>
    </source>
</evidence>
<dbReference type="InterPro" id="IPR008927">
    <property type="entry name" value="6-PGluconate_DH-like_C_sf"/>
</dbReference>
<dbReference type="SUPFAM" id="SSF51735">
    <property type="entry name" value="NAD(P)-binding Rossmann-fold domains"/>
    <property type="match status" value="1"/>
</dbReference>
<dbReference type="PANTHER" id="PTHR40459:SF1">
    <property type="entry name" value="CONSERVED HYPOTHETICAL ALANINE AND LEUCINE RICH PROTEIN"/>
    <property type="match status" value="1"/>
</dbReference>
<sequence length="275" mass="30873">MTKTDQPIADVNSSYCKSKEKSIFFIGAGNVATHLSHALLRAGYKIKGVYSRTASSAQTLGDTLGCFWTINIEELLEADIYILSIKDSVLEELLSKVILVYPQAIFVHTAGSIPMSIFHGKVNKYGIFYPMQTFSKKRAVLFDNIPIFVESSDNEVAQILFSMAQSISSQVNFLDSDRRLRLHLASVLACNFANHCYTLAAQEMEKVGLPFEYLLPLIDETAKKVHELSPREAQTGPAVRYDQNVINKQLSLISETIKRDIYKMMSLSIHQNLHD</sequence>
<accession>A0A7W5XYF9</accession>
<feature type="domain" description="Pyrroline-5-carboxylate reductase catalytic N-terminal" evidence="1">
    <location>
        <begin position="23"/>
        <end position="97"/>
    </location>
</feature>
<name>A0A7W5XYF9_9BACT</name>
<dbReference type="InterPro" id="IPR037108">
    <property type="entry name" value="TM1727-like_C_sf"/>
</dbReference>
<reference evidence="3 4" key="1">
    <citation type="submission" date="2020-08" db="EMBL/GenBank/DDBJ databases">
        <title>Genomic Encyclopedia of Type Strains, Phase IV (KMG-IV): sequencing the most valuable type-strain genomes for metagenomic binning, comparative biology and taxonomic classification.</title>
        <authorList>
            <person name="Goeker M."/>
        </authorList>
    </citation>
    <scope>NUCLEOTIDE SEQUENCE [LARGE SCALE GENOMIC DNA]</scope>
    <source>
        <strain evidence="3 4">DSM 22548</strain>
    </source>
</reference>